<name>A0A3B1C7G1_9ZZZZ</name>
<gene>
    <name evidence="3" type="ORF">MNBD_GAMMA24-1767</name>
</gene>
<reference evidence="3" key="1">
    <citation type="submission" date="2018-06" db="EMBL/GenBank/DDBJ databases">
        <authorList>
            <person name="Zhirakovskaya E."/>
        </authorList>
    </citation>
    <scope>NUCLEOTIDE SEQUENCE</scope>
</reference>
<evidence type="ECO:0000313" key="3">
    <source>
        <dbReference type="EMBL" id="VAX12777.1"/>
    </source>
</evidence>
<dbReference type="InterPro" id="IPR011006">
    <property type="entry name" value="CheY-like_superfamily"/>
</dbReference>
<dbReference type="GO" id="GO:0000160">
    <property type="term" value="P:phosphorelay signal transduction system"/>
    <property type="evidence" value="ECO:0007669"/>
    <property type="project" value="InterPro"/>
</dbReference>
<dbReference type="PANTHER" id="PTHR44591:SF24">
    <property type="entry name" value="PROTEIN-GLUTAMATE METHYLESTERASE_PROTEIN-GLUTAMINE GLUTAMINASE 1"/>
    <property type="match status" value="1"/>
</dbReference>
<sequence>MPVTGLRRKRRKNSTQLPFVVGRAKLILFLASGTRLPGLVGTDAWRMDELMKEKRALIVDDSRSARLVLQRMLAKYGIGAHTVASAEEALDYLLRHRPDVIFMDHRMPGMDGFEAIKHIKKNLETATIPIIMFTSQSGELYLSQARALGAVDILPKATASTHLHEALRRLGLLMPSPKTVLAEGVEDDAVNDKNVMPSKQRCNPDLLRPDKIESQKKVVAELRGIRRYLSDQSEVLHQNIQASLRLYSGKLSKSFSEKLDEKIQPLVNSQPQPEAPSKLPLLLLFILLLASLIWNYSLQQKITTIESATAQPGVTKETLQSVLDNWAVQQNANTETEMQPQPHNWKLAQWAINQNLLFPYNQLALGNQRLAQIRQLLKMAEAAGFRGRIVLQTHIGEFCLRGNVEEGYQLAEGNLPLSRCDEIMNPVQSSDLVSMQQSVEFANFLATAVTDYNGIKLEVSNLPREQALYEYPSRTGNATAGQWNRIAQLNNRVTARLIADN</sequence>
<dbReference type="InterPro" id="IPR001789">
    <property type="entry name" value="Sig_transdc_resp-reg_receiver"/>
</dbReference>
<organism evidence="3">
    <name type="scientific">hydrothermal vent metagenome</name>
    <dbReference type="NCBI Taxonomy" id="652676"/>
    <lineage>
        <taxon>unclassified sequences</taxon>
        <taxon>metagenomes</taxon>
        <taxon>ecological metagenomes</taxon>
    </lineage>
</organism>
<dbReference type="Gene3D" id="3.40.50.2300">
    <property type="match status" value="1"/>
</dbReference>
<proteinExistence type="predicted"/>
<dbReference type="PANTHER" id="PTHR44591">
    <property type="entry name" value="STRESS RESPONSE REGULATOR PROTEIN 1"/>
    <property type="match status" value="1"/>
</dbReference>
<keyword evidence="1" id="KW-0597">Phosphoprotein</keyword>
<evidence type="ECO:0000259" key="2">
    <source>
        <dbReference type="PROSITE" id="PS50110"/>
    </source>
</evidence>
<dbReference type="SMART" id="SM00448">
    <property type="entry name" value="REC"/>
    <property type="match status" value="1"/>
</dbReference>
<dbReference type="PROSITE" id="PS50110">
    <property type="entry name" value="RESPONSE_REGULATORY"/>
    <property type="match status" value="1"/>
</dbReference>
<evidence type="ECO:0000256" key="1">
    <source>
        <dbReference type="ARBA" id="ARBA00022553"/>
    </source>
</evidence>
<feature type="domain" description="Response regulatory" evidence="2">
    <location>
        <begin position="55"/>
        <end position="171"/>
    </location>
</feature>
<dbReference type="SUPFAM" id="SSF52172">
    <property type="entry name" value="CheY-like"/>
    <property type="match status" value="1"/>
</dbReference>
<dbReference type="InterPro" id="IPR050595">
    <property type="entry name" value="Bact_response_regulator"/>
</dbReference>
<protein>
    <recommendedName>
        <fullName evidence="2">Response regulatory domain-containing protein</fullName>
    </recommendedName>
</protein>
<dbReference type="EMBL" id="UOFZ01000064">
    <property type="protein sequence ID" value="VAX12777.1"/>
    <property type="molecule type" value="Genomic_DNA"/>
</dbReference>
<dbReference type="CDD" id="cd00156">
    <property type="entry name" value="REC"/>
    <property type="match status" value="1"/>
</dbReference>
<dbReference type="Pfam" id="PF00072">
    <property type="entry name" value="Response_reg"/>
    <property type="match status" value="1"/>
</dbReference>
<accession>A0A3B1C7G1</accession>
<dbReference type="AlphaFoldDB" id="A0A3B1C7G1"/>